<evidence type="ECO:0000256" key="4">
    <source>
        <dbReference type="ARBA" id="ARBA00018091"/>
    </source>
</evidence>
<evidence type="ECO:0000256" key="8">
    <source>
        <dbReference type="ARBA" id="ARBA00023060"/>
    </source>
</evidence>
<dbReference type="PROSITE" id="PS00555">
    <property type="entry name" value="ICOSAH_VIR_COAT_S"/>
    <property type="match status" value="1"/>
</dbReference>
<keyword evidence="7" id="KW-0946">Virion</keyword>
<comment type="similarity">
    <text evidence="3">Belongs to the peptidase A6 family.</text>
</comment>
<evidence type="ECO:0000256" key="2">
    <source>
        <dbReference type="ARBA" id="ARBA00007446"/>
    </source>
</evidence>
<evidence type="ECO:0000256" key="5">
    <source>
        <dbReference type="ARBA" id="ARBA00019859"/>
    </source>
</evidence>
<evidence type="ECO:0000313" key="11">
    <source>
        <dbReference type="EMBL" id="ASM94094.1"/>
    </source>
</evidence>
<dbReference type="InterPro" id="IPR000937">
    <property type="entry name" value="Capsid_prot_S-dom_vir"/>
</dbReference>
<dbReference type="GO" id="GO:0039617">
    <property type="term" value="C:T=3 icosahedral viral capsid"/>
    <property type="evidence" value="ECO:0007669"/>
    <property type="project" value="UniProtKB-KW"/>
</dbReference>
<dbReference type="SUPFAM" id="SSF88633">
    <property type="entry name" value="Positive stranded ssRNA viruses"/>
    <property type="match status" value="1"/>
</dbReference>
<dbReference type="Pfam" id="PF00729">
    <property type="entry name" value="Viral_coat"/>
    <property type="match status" value="1"/>
</dbReference>
<comment type="similarity">
    <text evidence="2">Belongs to the icosahedral plant coat protein family.</text>
</comment>
<comment type="subcellular location">
    <subcellularLocation>
        <location evidence="1">Virion</location>
    </subcellularLocation>
</comment>
<dbReference type="EMBL" id="MF190050">
    <property type="protein sequence ID" value="ASM94094.1"/>
    <property type="molecule type" value="Genomic_RNA"/>
</dbReference>
<evidence type="ECO:0000256" key="3">
    <source>
        <dbReference type="ARBA" id="ARBA00008815"/>
    </source>
</evidence>
<keyword evidence="6" id="KW-0167">Capsid protein</keyword>
<protein>
    <recommendedName>
        <fullName evidence="4">Capsid protein</fullName>
    </recommendedName>
    <alternativeName>
        <fullName evidence="5">Capsid protein alpha</fullName>
    </alternativeName>
</protein>
<evidence type="ECO:0000256" key="1">
    <source>
        <dbReference type="ARBA" id="ARBA00004328"/>
    </source>
</evidence>
<accession>A0A221LFP3</accession>
<reference evidence="11" key="1">
    <citation type="submission" date="2017-05" db="EMBL/GenBank/DDBJ databases">
        <title>New viruses from a metagenomic survey of invertebrates and Fucus.</title>
        <authorList>
            <person name="Waldron F.M."/>
            <person name="Obbard D.J."/>
        </authorList>
    </citation>
    <scope>NUCLEOTIDE SEQUENCE</scope>
    <source>
        <strain evidence="11">T29</strain>
    </source>
</reference>
<feature type="region of interest" description="Disordered" evidence="9">
    <location>
        <begin position="1"/>
        <end position="28"/>
    </location>
</feature>
<name>A0A221LFP3_9VIRU</name>
<organism evidence="11">
    <name type="scientific">Barns Ness serrated wrack noda-like virus 2</name>
    <dbReference type="NCBI Taxonomy" id="2021921"/>
    <lineage>
        <taxon>Viruses</taxon>
        <taxon>Riboviria</taxon>
        <taxon>Orthornavirae</taxon>
        <taxon>Kitrinoviricota</taxon>
        <taxon>Magsaviricetes</taxon>
        <taxon>Nodamuvirales</taxon>
        <taxon>Nodaviridae</taxon>
    </lineage>
</organism>
<feature type="domain" description="Icosahedral viral capsid protein S" evidence="10">
    <location>
        <begin position="53"/>
        <end position="193"/>
    </location>
</feature>
<sequence>MSPRNRTRKPGAGNKPVPVANRPAAQRTTELANVPFRGTERLTSVTGGEANFIKTFHLNPGLQDTFSVGHFQAQNYDKYLLTGRNSVRYTPACSTLTTGSVYILIDYDPTDRAPSTEEEFADNELTMTCPTWGKMSAPIQASRMDNCRKLIRTGPTVESKLLTDACAIHIGAFGFGDTIGIGHIHIDYSAKLFVRQPSPTSLPLPRNTLALVPAELVVSTDDAVIFSSDKFNTLGTVTDGNNVVMKRGVYLVDVRLGFNLQASTPNVFLSAEIRRNGIRIGQSPVVFSESGFDAKSLSLVSNGNIVQFREGDIFSVHVFHDHNGTVSIIADRSLVTARLV</sequence>
<evidence type="ECO:0000256" key="7">
    <source>
        <dbReference type="ARBA" id="ARBA00022844"/>
    </source>
</evidence>
<dbReference type="InterPro" id="IPR029053">
    <property type="entry name" value="Viral_coat"/>
</dbReference>
<dbReference type="Gene3D" id="2.60.120.20">
    <property type="match status" value="1"/>
</dbReference>
<proteinExistence type="inferred from homology"/>
<dbReference type="GO" id="GO:0005198">
    <property type="term" value="F:structural molecule activity"/>
    <property type="evidence" value="ECO:0007669"/>
    <property type="project" value="InterPro"/>
</dbReference>
<keyword evidence="8" id="KW-1142">T=3 icosahedral capsid protein</keyword>
<evidence type="ECO:0000256" key="9">
    <source>
        <dbReference type="SAM" id="MobiDB-lite"/>
    </source>
</evidence>
<evidence type="ECO:0000259" key="10">
    <source>
        <dbReference type="Pfam" id="PF00729"/>
    </source>
</evidence>
<evidence type="ECO:0000256" key="6">
    <source>
        <dbReference type="ARBA" id="ARBA00022561"/>
    </source>
</evidence>